<dbReference type="RefSeq" id="WP_344632946.1">
    <property type="nucleotide sequence ID" value="NZ_BAAATJ010000025.1"/>
</dbReference>
<evidence type="ECO:0000313" key="2">
    <source>
        <dbReference type="EMBL" id="GAA2411300.1"/>
    </source>
</evidence>
<gene>
    <name evidence="2" type="ORF">GCM10010420_45240</name>
</gene>
<organism evidence="2 3">
    <name type="scientific">Streptomyces glaucosporus</name>
    <dbReference type="NCBI Taxonomy" id="284044"/>
    <lineage>
        <taxon>Bacteria</taxon>
        <taxon>Bacillati</taxon>
        <taxon>Actinomycetota</taxon>
        <taxon>Actinomycetes</taxon>
        <taxon>Kitasatosporales</taxon>
        <taxon>Streptomycetaceae</taxon>
        <taxon>Streptomyces</taxon>
    </lineage>
</organism>
<dbReference type="EMBL" id="BAAATJ010000025">
    <property type="protein sequence ID" value="GAA2411300.1"/>
    <property type="molecule type" value="Genomic_DNA"/>
</dbReference>
<feature type="compositionally biased region" description="Basic and acidic residues" evidence="1">
    <location>
        <begin position="48"/>
        <end position="61"/>
    </location>
</feature>
<proteinExistence type="predicted"/>
<evidence type="ECO:0000256" key="1">
    <source>
        <dbReference type="SAM" id="MobiDB-lite"/>
    </source>
</evidence>
<evidence type="ECO:0000313" key="3">
    <source>
        <dbReference type="Proteomes" id="UP001500058"/>
    </source>
</evidence>
<sequence>MDATVVIAVLAVTGVLSVLLSAVKGLLDQLPEVIDSAGRARDAWRRFRGAGDPRPLAERNDGPPAAG</sequence>
<accession>A0ABP5VX37</accession>
<protein>
    <recommendedName>
        <fullName evidence="4">Secreted protein</fullName>
    </recommendedName>
</protein>
<comment type="caution">
    <text evidence="2">The sequence shown here is derived from an EMBL/GenBank/DDBJ whole genome shotgun (WGS) entry which is preliminary data.</text>
</comment>
<evidence type="ECO:0008006" key="4">
    <source>
        <dbReference type="Google" id="ProtNLM"/>
    </source>
</evidence>
<keyword evidence="3" id="KW-1185">Reference proteome</keyword>
<dbReference type="Proteomes" id="UP001500058">
    <property type="component" value="Unassembled WGS sequence"/>
</dbReference>
<reference evidence="3" key="1">
    <citation type="journal article" date="2019" name="Int. J. Syst. Evol. Microbiol.">
        <title>The Global Catalogue of Microorganisms (GCM) 10K type strain sequencing project: providing services to taxonomists for standard genome sequencing and annotation.</title>
        <authorList>
            <consortium name="The Broad Institute Genomics Platform"/>
            <consortium name="The Broad Institute Genome Sequencing Center for Infectious Disease"/>
            <person name="Wu L."/>
            <person name="Ma J."/>
        </authorList>
    </citation>
    <scope>NUCLEOTIDE SEQUENCE [LARGE SCALE GENOMIC DNA]</scope>
    <source>
        <strain evidence="3">JCM 6921</strain>
    </source>
</reference>
<feature type="region of interest" description="Disordered" evidence="1">
    <location>
        <begin position="48"/>
        <end position="67"/>
    </location>
</feature>
<name>A0ABP5VX37_9ACTN</name>